<dbReference type="AlphaFoldDB" id="C0W2C5"/>
<sequence length="111" mass="12470">MREAMDTNAPMFDPPIYLPPSQWWGGLSVQVIHCPAGSYVHFKPDDATAAYPLDHALAVAEQVYAYLAYLTEEQDPDAVDRMEKAIKDAHETRARLWRLRHSSVAGLTEDA</sequence>
<gene>
    <name evidence="1" type="ORF">HMPREF0058_0019</name>
</gene>
<dbReference type="HOGENOM" id="CLU_2152930_0_0_11"/>
<keyword evidence="2" id="KW-1185">Reference proteome</keyword>
<organism evidence="1 2">
    <name type="scientific">Actinomyces urogenitalis DSM 15434</name>
    <dbReference type="NCBI Taxonomy" id="525246"/>
    <lineage>
        <taxon>Bacteria</taxon>
        <taxon>Bacillati</taxon>
        <taxon>Actinomycetota</taxon>
        <taxon>Actinomycetes</taxon>
        <taxon>Actinomycetales</taxon>
        <taxon>Actinomycetaceae</taxon>
        <taxon>Actinomyces</taxon>
    </lineage>
</organism>
<name>C0W2C5_9ACTO</name>
<protein>
    <submittedName>
        <fullName evidence="1">Uncharacterized protein</fullName>
    </submittedName>
</protein>
<evidence type="ECO:0000313" key="2">
    <source>
        <dbReference type="Proteomes" id="UP000004778"/>
    </source>
</evidence>
<dbReference type="EMBL" id="ACFH01000003">
    <property type="protein sequence ID" value="EEH67119.1"/>
    <property type="molecule type" value="Genomic_DNA"/>
</dbReference>
<evidence type="ECO:0000313" key="1">
    <source>
        <dbReference type="EMBL" id="EEH67119.1"/>
    </source>
</evidence>
<proteinExistence type="predicted"/>
<accession>C0W2C5</accession>
<comment type="caution">
    <text evidence="1">The sequence shown here is derived from an EMBL/GenBank/DDBJ whole genome shotgun (WGS) entry which is preliminary data.</text>
</comment>
<reference evidence="1 2" key="1">
    <citation type="submission" date="2009-01" db="EMBL/GenBank/DDBJ databases">
        <authorList>
            <person name="Qin X."/>
            <person name="Bachman B."/>
            <person name="Battles P."/>
            <person name="Bell A."/>
            <person name="Bess C."/>
            <person name="Bickham C."/>
            <person name="Chaboub L."/>
            <person name="Chen D."/>
            <person name="Coyle M."/>
            <person name="Deiros D.R."/>
            <person name="Dinh H."/>
            <person name="Forbes L."/>
            <person name="Fowler G."/>
            <person name="Francisco L."/>
            <person name="Fu Q."/>
            <person name="Gubbala S."/>
            <person name="Hale W."/>
            <person name="Han Y."/>
            <person name="Hemphill L."/>
            <person name="Highlander S.K."/>
            <person name="Hirani K."/>
            <person name="Hogues M."/>
            <person name="Jackson L."/>
            <person name="Jakkamsetti A."/>
            <person name="Javaid M."/>
            <person name="Jiang H."/>
            <person name="Korchina V."/>
            <person name="Kovar C."/>
            <person name="Lara F."/>
            <person name="Lee S."/>
            <person name="Mata R."/>
            <person name="Mathew T."/>
            <person name="Moen C."/>
            <person name="Morales K."/>
            <person name="Munidasa M."/>
            <person name="Nazareth L."/>
            <person name="Ngo R."/>
            <person name="Nguyen L."/>
            <person name="Okwuonu G."/>
            <person name="Ongeri F."/>
            <person name="Patil S."/>
            <person name="Petrosino J."/>
            <person name="Pham C."/>
            <person name="Pham P."/>
            <person name="Pu L.-L."/>
            <person name="Puazo M."/>
            <person name="Raj R."/>
            <person name="Reid J."/>
            <person name="Rouhana J."/>
            <person name="Saada N."/>
            <person name="Shang Y."/>
            <person name="Simmons D."/>
            <person name="Thornton R."/>
            <person name="Warren J."/>
            <person name="Weissenberger G."/>
            <person name="Zhang J."/>
            <person name="Zhang L."/>
            <person name="Zhou C."/>
            <person name="Zhu D."/>
            <person name="Muzny D."/>
            <person name="Worley K."/>
            <person name="Gibbs R."/>
        </authorList>
    </citation>
    <scope>NUCLEOTIDE SEQUENCE [LARGE SCALE GENOMIC DNA]</scope>
    <source>
        <strain evidence="1 2">DSM 15434</strain>
    </source>
</reference>
<dbReference type="Proteomes" id="UP000004778">
    <property type="component" value="Unassembled WGS sequence"/>
</dbReference>